<gene>
    <name evidence="1" type="ORF">PGQ11_005968</name>
</gene>
<evidence type="ECO:0000313" key="2">
    <source>
        <dbReference type="Proteomes" id="UP001390339"/>
    </source>
</evidence>
<reference evidence="1 2" key="1">
    <citation type="journal article" date="2024" name="IMA Fungus">
        <title>Apiospora arundinis, a panoply of carbohydrate-active enzymes and secondary metabolites.</title>
        <authorList>
            <person name="Sorensen T."/>
            <person name="Petersen C."/>
            <person name="Muurmann A.T."/>
            <person name="Christiansen J.V."/>
            <person name="Brundto M.L."/>
            <person name="Overgaard C.K."/>
            <person name="Boysen A.T."/>
            <person name="Wollenberg R.D."/>
            <person name="Larsen T.O."/>
            <person name="Sorensen J.L."/>
            <person name="Nielsen K.L."/>
            <person name="Sondergaard T.E."/>
        </authorList>
    </citation>
    <scope>NUCLEOTIDE SEQUENCE [LARGE SCALE GENOMIC DNA]</scope>
    <source>
        <strain evidence="1 2">AAU 773</strain>
    </source>
</reference>
<accession>A0ABR2IRW9</accession>
<organism evidence="1 2">
    <name type="scientific">Apiospora arundinis</name>
    <dbReference type="NCBI Taxonomy" id="335852"/>
    <lineage>
        <taxon>Eukaryota</taxon>
        <taxon>Fungi</taxon>
        <taxon>Dikarya</taxon>
        <taxon>Ascomycota</taxon>
        <taxon>Pezizomycotina</taxon>
        <taxon>Sordariomycetes</taxon>
        <taxon>Xylariomycetidae</taxon>
        <taxon>Amphisphaeriales</taxon>
        <taxon>Apiosporaceae</taxon>
        <taxon>Apiospora</taxon>
    </lineage>
</organism>
<name>A0ABR2IRW9_9PEZI</name>
<keyword evidence="2" id="KW-1185">Reference proteome</keyword>
<protein>
    <submittedName>
        <fullName evidence="1">Uncharacterized protein</fullName>
    </submittedName>
</protein>
<sequence length="93" mass="10170">MDRALASLRNMCSHNAGIGGDEHLLVTSGSAVAYACSYDGNLPCRLYEVNICFKWSGKDCGVYHGSFLHIPKWKNFPLRTLCSSTASIGTHFV</sequence>
<dbReference type="EMBL" id="JAPCWZ010000004">
    <property type="protein sequence ID" value="KAK8867390.1"/>
    <property type="molecule type" value="Genomic_DNA"/>
</dbReference>
<dbReference type="Proteomes" id="UP001390339">
    <property type="component" value="Unassembled WGS sequence"/>
</dbReference>
<evidence type="ECO:0000313" key="1">
    <source>
        <dbReference type="EMBL" id="KAK8867390.1"/>
    </source>
</evidence>
<proteinExistence type="predicted"/>
<comment type="caution">
    <text evidence="1">The sequence shown here is derived from an EMBL/GenBank/DDBJ whole genome shotgun (WGS) entry which is preliminary data.</text>
</comment>